<keyword evidence="2" id="KW-1185">Reference proteome</keyword>
<protein>
    <submittedName>
        <fullName evidence="1">Uncharacterized protein</fullName>
    </submittedName>
</protein>
<sequence>MALRRALLDQAAVLVTWPVAESPAGGWEHVNAGLDGARTHLSTKGCFAEAILGGGSDPVPDLGCDFRRHRLRKGFEGRSASMFVSVIVARGAGRKKRARTGDIAAVGDGGSTSPAQPDEADSQLCHERIAAVAQRDNGRPCKETGTAISPTRVEWSHRAFRPGAAVSAASSGVQGASRVVRGTDAPVSLGRRMCGSAANINIGIVRSDGRSAVAPNRDALTSGFQRDGALRGCVGSEASGHLPSYVRSDCGGCHWAQRAQSMRFEQMKGAKDGSLADWGERGWMG</sequence>
<dbReference type="Proteomes" id="UP000323386">
    <property type="component" value="Unassembled WGS sequence"/>
</dbReference>
<gene>
    <name evidence="1" type="ORF">PSFLO_01348</name>
</gene>
<evidence type="ECO:0000313" key="1">
    <source>
        <dbReference type="EMBL" id="SPO35877.1"/>
    </source>
</evidence>
<accession>A0A5C3EWV1</accession>
<name>A0A5C3EWV1_9BASI</name>
<reference evidence="1 2" key="1">
    <citation type="submission" date="2018-03" db="EMBL/GenBank/DDBJ databases">
        <authorList>
            <person name="Guldener U."/>
        </authorList>
    </citation>
    <scope>NUCLEOTIDE SEQUENCE [LARGE SCALE GENOMIC DNA]</scope>
    <source>
        <strain evidence="1 2">DAOM196992</strain>
    </source>
</reference>
<evidence type="ECO:0000313" key="2">
    <source>
        <dbReference type="Proteomes" id="UP000323386"/>
    </source>
</evidence>
<organism evidence="1 2">
    <name type="scientific">Pseudozyma flocculosa</name>
    <dbReference type="NCBI Taxonomy" id="84751"/>
    <lineage>
        <taxon>Eukaryota</taxon>
        <taxon>Fungi</taxon>
        <taxon>Dikarya</taxon>
        <taxon>Basidiomycota</taxon>
        <taxon>Ustilaginomycotina</taxon>
        <taxon>Ustilaginomycetes</taxon>
        <taxon>Ustilaginales</taxon>
        <taxon>Ustilaginaceae</taxon>
        <taxon>Pseudozyma</taxon>
    </lineage>
</organism>
<proteinExistence type="predicted"/>
<dbReference type="AlphaFoldDB" id="A0A5C3EWV1"/>
<dbReference type="EMBL" id="OOIP01000003">
    <property type="protein sequence ID" value="SPO35877.1"/>
    <property type="molecule type" value="Genomic_DNA"/>
</dbReference>